<organism evidence="3 4">
    <name type="scientific">Streptomyces filamentosus</name>
    <name type="common">Streptomyces roseosporus</name>
    <dbReference type="NCBI Taxonomy" id="67294"/>
    <lineage>
        <taxon>Bacteria</taxon>
        <taxon>Bacillati</taxon>
        <taxon>Actinomycetota</taxon>
        <taxon>Actinomycetes</taxon>
        <taxon>Kitasatosporales</taxon>
        <taxon>Streptomycetaceae</taxon>
        <taxon>Streptomyces</taxon>
    </lineage>
</organism>
<evidence type="ECO:0000313" key="3">
    <source>
        <dbReference type="EMBL" id="USC46873.1"/>
    </source>
</evidence>
<dbReference type="RefSeq" id="WP_252096477.1">
    <property type="nucleotide sequence ID" value="NZ_CP098609.1"/>
</dbReference>
<dbReference type="Gene3D" id="3.30.559.30">
    <property type="entry name" value="Nonribosomal peptide synthetase, condensation domain"/>
    <property type="match status" value="1"/>
</dbReference>
<reference evidence="3" key="1">
    <citation type="submission" date="2021-08" db="EMBL/GenBank/DDBJ databases">
        <title>DNA methylation of m4C regulates biosynthesis of daptomycin in Streptomyces roseosporus L30.</title>
        <authorList>
            <person name="Fang J.-L."/>
        </authorList>
    </citation>
    <scope>NUCLEOTIDE SEQUENCE</scope>
    <source>
        <strain evidence="3">L30</strain>
    </source>
</reference>
<sequence length="466" mass="49764">MTTASAKRTRDRVTVRFDGPTTGRGPATWGQTAIRRALGRLEPDDHQFNIDWGGPVEPGLPVETACDVLRGLLYVHDSLRTLLHEDGDGRYVQELHATGELDVRVADAETDDVESVAAELRHRLGGLRFDYAREWPLRVALVTRGGLVRHVVVVLSHTAVDGWGLPRLVEDITALVAGADPATLRAGRRLSGPMEEAAQQRTPSALRREASARDFVLRNLAAAPTRMYQAPGGGGYRRAVLRCPGLAEAAEACAARLRAASATVLLAAACAAVAASARRSDCVLQVMVNNRFVPGLADLVAPVALEGVLYVPDCREPFDDLVRSVWKASVNTYRFAYYDKDRLTEQSATVPAADTTCWYNDRRGVAAATAADTPDGAAPPGGTARDGLTWSAQEGEQGGITFALHVLDAPGALDLSLTADTAAMPPSVMEKLLRQMAALVREHRAGAFPDRPTPARAGRSTSGGSP</sequence>
<accession>A0ABY4URF1</accession>
<feature type="domain" description="Condensation" evidence="2">
    <location>
        <begin position="38"/>
        <end position="175"/>
    </location>
</feature>
<dbReference type="InterPro" id="IPR001242">
    <property type="entry name" value="Condensation_dom"/>
</dbReference>
<evidence type="ECO:0000313" key="4">
    <source>
        <dbReference type="Proteomes" id="UP001056079"/>
    </source>
</evidence>
<feature type="region of interest" description="Disordered" evidence="1">
    <location>
        <begin position="444"/>
        <end position="466"/>
    </location>
</feature>
<name>A0ABY4URF1_STRFL</name>
<dbReference type="Gene3D" id="3.30.559.10">
    <property type="entry name" value="Chloramphenicol acetyltransferase-like domain"/>
    <property type="match status" value="1"/>
</dbReference>
<dbReference type="Proteomes" id="UP001056079">
    <property type="component" value="Chromosome"/>
</dbReference>
<keyword evidence="4" id="KW-1185">Reference proteome</keyword>
<protein>
    <submittedName>
        <fullName evidence="3">Condensation domain-containing protein</fullName>
    </submittedName>
</protein>
<proteinExistence type="predicted"/>
<dbReference type="SUPFAM" id="SSF52777">
    <property type="entry name" value="CoA-dependent acyltransferases"/>
    <property type="match status" value="2"/>
</dbReference>
<dbReference type="InterPro" id="IPR023213">
    <property type="entry name" value="CAT-like_dom_sf"/>
</dbReference>
<dbReference type="Pfam" id="PF00668">
    <property type="entry name" value="Condensation"/>
    <property type="match status" value="1"/>
</dbReference>
<gene>
    <name evidence="3" type="ORF">K7395_09045</name>
</gene>
<evidence type="ECO:0000256" key="1">
    <source>
        <dbReference type="SAM" id="MobiDB-lite"/>
    </source>
</evidence>
<evidence type="ECO:0000259" key="2">
    <source>
        <dbReference type="Pfam" id="PF00668"/>
    </source>
</evidence>
<dbReference type="EMBL" id="CP098609">
    <property type="protein sequence ID" value="USC46873.1"/>
    <property type="molecule type" value="Genomic_DNA"/>
</dbReference>